<name>A0A7N0U487_KALFE</name>
<protein>
    <submittedName>
        <fullName evidence="1">Uncharacterized protein</fullName>
    </submittedName>
</protein>
<reference evidence="1" key="1">
    <citation type="submission" date="2021-01" db="UniProtKB">
        <authorList>
            <consortium name="EnsemblPlants"/>
        </authorList>
    </citation>
    <scope>IDENTIFICATION</scope>
</reference>
<organism evidence="1 2">
    <name type="scientific">Kalanchoe fedtschenkoi</name>
    <name type="common">Lavender scallops</name>
    <name type="synonym">South American air plant</name>
    <dbReference type="NCBI Taxonomy" id="63787"/>
    <lineage>
        <taxon>Eukaryota</taxon>
        <taxon>Viridiplantae</taxon>
        <taxon>Streptophyta</taxon>
        <taxon>Embryophyta</taxon>
        <taxon>Tracheophyta</taxon>
        <taxon>Spermatophyta</taxon>
        <taxon>Magnoliopsida</taxon>
        <taxon>eudicotyledons</taxon>
        <taxon>Gunneridae</taxon>
        <taxon>Pentapetalae</taxon>
        <taxon>Saxifragales</taxon>
        <taxon>Crassulaceae</taxon>
        <taxon>Kalanchoe</taxon>
    </lineage>
</organism>
<dbReference type="EnsemblPlants" id="Kaladp0053s0564.1.v1.1">
    <property type="protein sequence ID" value="Kaladp0053s0564.1.v1.1"/>
    <property type="gene ID" value="Kaladp0053s0564.v1.1"/>
</dbReference>
<evidence type="ECO:0000313" key="2">
    <source>
        <dbReference type="Proteomes" id="UP000594263"/>
    </source>
</evidence>
<accession>A0A7N0U487</accession>
<dbReference type="Proteomes" id="UP000594263">
    <property type="component" value="Unplaced"/>
</dbReference>
<evidence type="ECO:0000313" key="1">
    <source>
        <dbReference type="EnsemblPlants" id="Kaladp0053s0564.1.v1.1"/>
    </source>
</evidence>
<sequence length="96" mass="11378">MGCPKFYFSYVYWVPLDLRSAMEVNARPVRTVTLRIAERFAVVGPFANKLLVEKDELRYAGSMLLWAHFLRRFSLCFHYLSLRCKAHLFTLRIDPF</sequence>
<dbReference type="AlphaFoldDB" id="A0A7N0U487"/>
<keyword evidence="2" id="KW-1185">Reference proteome</keyword>
<dbReference type="Gramene" id="Kaladp0053s0564.1.v1.1">
    <property type="protein sequence ID" value="Kaladp0053s0564.1.v1.1"/>
    <property type="gene ID" value="Kaladp0053s0564.v1.1"/>
</dbReference>
<proteinExistence type="predicted"/>